<dbReference type="EnsemblMetazoa" id="AFAF002060-RA">
    <property type="protein sequence ID" value="AFAF002060-PA"/>
    <property type="gene ID" value="AFAF002060"/>
</dbReference>
<proteinExistence type="predicted"/>
<dbReference type="VEuPathDB" id="VectorBase:AFAF002060"/>
<dbReference type="PANTHER" id="PTHR42643">
    <property type="entry name" value="IONOTROPIC RECEPTOR 20A-RELATED"/>
    <property type="match status" value="1"/>
</dbReference>
<dbReference type="EMBL" id="AXCN02000280">
    <property type="status" value="NOT_ANNOTATED_CDS"/>
    <property type="molecule type" value="Genomic_DNA"/>
</dbReference>
<feature type="transmembrane region" description="Helical" evidence="8">
    <location>
        <begin position="200"/>
        <end position="220"/>
    </location>
</feature>
<feature type="transmembrane region" description="Helical" evidence="8">
    <location>
        <begin position="256"/>
        <end position="281"/>
    </location>
</feature>
<dbReference type="PANTHER" id="PTHR42643:SF30">
    <property type="entry name" value="IONOTROPIC RECEPTOR 40A-RELATED"/>
    <property type="match status" value="1"/>
</dbReference>
<evidence type="ECO:0000256" key="5">
    <source>
        <dbReference type="ARBA" id="ARBA00023136"/>
    </source>
</evidence>
<evidence type="ECO:0000256" key="8">
    <source>
        <dbReference type="SAM" id="Phobius"/>
    </source>
</evidence>
<reference evidence="10" key="1">
    <citation type="submission" date="2014-01" db="EMBL/GenBank/DDBJ databases">
        <title>The Genome Sequence of Anopheles farauti FAR1 (V2).</title>
        <authorList>
            <consortium name="The Broad Institute Genomics Platform"/>
            <person name="Neafsey D.E."/>
            <person name="Besansky N."/>
            <person name="Howell P."/>
            <person name="Walton C."/>
            <person name="Young S.K."/>
            <person name="Zeng Q."/>
            <person name="Gargeya S."/>
            <person name="Fitzgerald M."/>
            <person name="Haas B."/>
            <person name="Abouelleil A."/>
            <person name="Allen A.W."/>
            <person name="Alvarado L."/>
            <person name="Arachchi H.M."/>
            <person name="Berlin A.M."/>
            <person name="Chapman S.B."/>
            <person name="Gainer-Dewar J."/>
            <person name="Goldberg J."/>
            <person name="Griggs A."/>
            <person name="Gujja S."/>
            <person name="Hansen M."/>
            <person name="Howarth C."/>
            <person name="Imamovic A."/>
            <person name="Ireland A."/>
            <person name="Larimer J."/>
            <person name="McCowan C."/>
            <person name="Murphy C."/>
            <person name="Pearson M."/>
            <person name="Poon T.W."/>
            <person name="Priest M."/>
            <person name="Roberts A."/>
            <person name="Saif S."/>
            <person name="Shea T."/>
            <person name="Sisk P."/>
            <person name="Sykes S."/>
            <person name="Wortman J."/>
            <person name="Nusbaum C."/>
            <person name="Birren B."/>
        </authorList>
    </citation>
    <scope>NUCLEOTIDE SEQUENCE [LARGE SCALE GENOMIC DNA]</scope>
    <source>
        <strain evidence="10">FAR1</strain>
    </source>
</reference>
<evidence type="ECO:0000256" key="4">
    <source>
        <dbReference type="ARBA" id="ARBA00022989"/>
    </source>
</evidence>
<evidence type="ECO:0000256" key="7">
    <source>
        <dbReference type="ARBA" id="ARBA00023180"/>
    </source>
</evidence>
<evidence type="ECO:0000256" key="6">
    <source>
        <dbReference type="ARBA" id="ARBA00023170"/>
    </source>
</evidence>
<keyword evidence="3 8" id="KW-0812">Transmembrane</keyword>
<organism evidence="9 10">
    <name type="scientific">Anopheles farauti</name>
    <dbReference type="NCBI Taxonomy" id="69004"/>
    <lineage>
        <taxon>Eukaryota</taxon>
        <taxon>Metazoa</taxon>
        <taxon>Ecdysozoa</taxon>
        <taxon>Arthropoda</taxon>
        <taxon>Hexapoda</taxon>
        <taxon>Insecta</taxon>
        <taxon>Pterygota</taxon>
        <taxon>Neoptera</taxon>
        <taxon>Endopterygota</taxon>
        <taxon>Diptera</taxon>
        <taxon>Nematocera</taxon>
        <taxon>Culicoidea</taxon>
        <taxon>Culicidae</taxon>
        <taxon>Anophelinae</taxon>
        <taxon>Anopheles</taxon>
    </lineage>
</organism>
<evidence type="ECO:0000313" key="10">
    <source>
        <dbReference type="Proteomes" id="UP000075886"/>
    </source>
</evidence>
<evidence type="ECO:0000313" key="9">
    <source>
        <dbReference type="EnsemblMetazoa" id="AFAF002060-PA"/>
    </source>
</evidence>
<reference evidence="9" key="2">
    <citation type="submission" date="2020-05" db="UniProtKB">
        <authorList>
            <consortium name="EnsemblMetazoa"/>
        </authorList>
    </citation>
    <scope>IDENTIFICATION</scope>
    <source>
        <strain evidence="9">FAR1</strain>
    </source>
</reference>
<dbReference type="Proteomes" id="UP000075886">
    <property type="component" value="Unassembled WGS sequence"/>
</dbReference>
<keyword evidence="10" id="KW-1185">Reference proteome</keyword>
<keyword evidence="2" id="KW-1003">Cell membrane</keyword>
<protein>
    <recommendedName>
        <fullName evidence="11">Ionotropic glutamate receptor C-terminal domain-containing protein</fullName>
    </recommendedName>
</protein>
<dbReference type="AlphaFoldDB" id="A0A182Q2Z7"/>
<evidence type="ECO:0000256" key="3">
    <source>
        <dbReference type="ARBA" id="ARBA00022692"/>
    </source>
</evidence>
<comment type="subcellular location">
    <subcellularLocation>
        <location evidence="1">Cell membrane</location>
        <topology evidence="1">Multi-pass membrane protein</topology>
    </subcellularLocation>
</comment>
<keyword evidence="7" id="KW-0325">Glycoprotein</keyword>
<evidence type="ECO:0000256" key="1">
    <source>
        <dbReference type="ARBA" id="ARBA00004651"/>
    </source>
</evidence>
<keyword evidence="6" id="KW-0675">Receptor</keyword>
<dbReference type="GO" id="GO:0005886">
    <property type="term" value="C:plasma membrane"/>
    <property type="evidence" value="ECO:0007669"/>
    <property type="project" value="UniProtKB-SubCell"/>
</dbReference>
<keyword evidence="5 8" id="KW-0472">Membrane</keyword>
<sequence length="490" mass="55726">MSNEAKLFNWFAYYHGSCNFIPIDTLHGLNISYPIEDNVRTIYFIPHWLYEEISTDSNSPVALALRTGYQVVYDLRNHIDIYHWNSFSNRTITIDPHNISVPDELRDLHGYELVMGNLAFVRASMPFDDYLVELVASQRNATAGREEGFFGRSNIGLLVTIVNITEPFIVPGPGTTFTAIVVPRALPKPIISILVDPFDWYTWLAFALMLFATAISIACFGEVLGRHHFVKILLELIMITLAGPSRIYGGSFENRIITIFCLMAIVLASSYQSLAISFLSFTPFGPEINTLAEIEERCVFSHVDSAHLYNFKTSSTTQTCRLQTSRDSERQTLPVEAMVAKNLFKDPSVAFNYMQSRVENFRFARYRLNEYPVCYFISPRLREFFVFYVQAVIESGIYEYYYRHRSQSLWEYTRTTFTDRAVGLQDFVLLCSSKSCLNFAAAIGMAETINIPVCIFSVLSSPPALYTLAMPPAASRLPWETRSLPGRTGN</sequence>
<evidence type="ECO:0000256" key="2">
    <source>
        <dbReference type="ARBA" id="ARBA00022475"/>
    </source>
</evidence>
<accession>A0A182Q2Z7</accession>
<evidence type="ECO:0008006" key="11">
    <source>
        <dbReference type="Google" id="ProtNLM"/>
    </source>
</evidence>
<keyword evidence="4 8" id="KW-1133">Transmembrane helix</keyword>
<dbReference type="InterPro" id="IPR052192">
    <property type="entry name" value="Insect_Ionotropic_Sensory_Rcpt"/>
</dbReference>
<name>A0A182Q2Z7_9DIPT</name>